<organism evidence="3 4">
    <name type="scientific">Solanum verrucosum</name>
    <dbReference type="NCBI Taxonomy" id="315347"/>
    <lineage>
        <taxon>Eukaryota</taxon>
        <taxon>Viridiplantae</taxon>
        <taxon>Streptophyta</taxon>
        <taxon>Embryophyta</taxon>
        <taxon>Tracheophyta</taxon>
        <taxon>Spermatophyta</taxon>
        <taxon>Magnoliopsida</taxon>
        <taxon>eudicotyledons</taxon>
        <taxon>Gunneridae</taxon>
        <taxon>Pentapetalae</taxon>
        <taxon>asterids</taxon>
        <taxon>lamiids</taxon>
        <taxon>Solanales</taxon>
        <taxon>Solanaceae</taxon>
        <taxon>Solanoideae</taxon>
        <taxon>Solaneae</taxon>
        <taxon>Solanum</taxon>
    </lineage>
</organism>
<feature type="region of interest" description="Disordered" evidence="1">
    <location>
        <begin position="175"/>
        <end position="205"/>
    </location>
</feature>
<accession>A0AAF0TJ91</accession>
<evidence type="ECO:0000259" key="2">
    <source>
        <dbReference type="Pfam" id="PF24626"/>
    </source>
</evidence>
<proteinExistence type="predicted"/>
<gene>
    <name evidence="3" type="ORF">MTR67_008410</name>
</gene>
<dbReference type="AlphaFoldDB" id="A0AAF0TJ91"/>
<dbReference type="Proteomes" id="UP001234989">
    <property type="component" value="Chromosome 2"/>
</dbReference>
<dbReference type="EMBL" id="CP133613">
    <property type="protein sequence ID" value="WMV15025.1"/>
    <property type="molecule type" value="Genomic_DNA"/>
</dbReference>
<keyword evidence="4" id="KW-1185">Reference proteome</keyword>
<evidence type="ECO:0000313" key="4">
    <source>
        <dbReference type="Proteomes" id="UP001234989"/>
    </source>
</evidence>
<evidence type="ECO:0000256" key="1">
    <source>
        <dbReference type="SAM" id="MobiDB-lite"/>
    </source>
</evidence>
<name>A0AAF0TJ91_SOLVR</name>
<dbReference type="PANTHER" id="PTHR46148">
    <property type="entry name" value="CHROMO DOMAIN-CONTAINING PROTEIN"/>
    <property type="match status" value="1"/>
</dbReference>
<sequence length="241" mass="26801">MSPMKGVIRFGKKGKLSPRYVGPYQILKRIGKVAYELELPAELAAVHQVFHISLLKKCMGDPASIVPLESVAMKDSLSYEDVPVEILDRQVKRLRNKEVASVKVLGRSQSVEKATWEVEIAMKSNYPHLFPSDSIPDCTCIFSVLACSWKSHSRAPSTDRRRTHGPSYRSVVRVSNSPRTQPEIRLSVDPRPDLRSVGQVTDRGSCPWINAPKAQLQSRLTVDQHGPSFDPRSVGQTVGEG</sequence>
<dbReference type="PANTHER" id="PTHR46148:SF56">
    <property type="entry name" value="RETROTRANSPOSON PROTEIN"/>
    <property type="match status" value="1"/>
</dbReference>
<feature type="region of interest" description="Disordered" evidence="1">
    <location>
        <begin position="219"/>
        <end position="241"/>
    </location>
</feature>
<feature type="domain" description="Tf2-1-like SH3-like" evidence="2">
    <location>
        <begin position="8"/>
        <end position="58"/>
    </location>
</feature>
<protein>
    <recommendedName>
        <fullName evidence="2">Tf2-1-like SH3-like domain-containing protein</fullName>
    </recommendedName>
</protein>
<reference evidence="3" key="1">
    <citation type="submission" date="2023-08" db="EMBL/GenBank/DDBJ databases">
        <title>A de novo genome assembly of Solanum verrucosum Schlechtendal, a Mexican diploid species geographically isolated from the other diploid A-genome species in potato relatives.</title>
        <authorList>
            <person name="Hosaka K."/>
        </authorList>
    </citation>
    <scope>NUCLEOTIDE SEQUENCE</scope>
    <source>
        <tissue evidence="3">Young leaves</tissue>
    </source>
</reference>
<evidence type="ECO:0000313" key="3">
    <source>
        <dbReference type="EMBL" id="WMV15025.1"/>
    </source>
</evidence>
<dbReference type="Pfam" id="PF24626">
    <property type="entry name" value="SH3_Tf2-1"/>
    <property type="match status" value="1"/>
</dbReference>
<dbReference type="InterPro" id="IPR056924">
    <property type="entry name" value="SH3_Tf2-1"/>
</dbReference>